<keyword evidence="3" id="KW-1185">Reference proteome</keyword>
<dbReference type="STRING" id="41875.K8EAM2"/>
<dbReference type="OrthoDB" id="1045822at2759"/>
<evidence type="ECO:0000256" key="1">
    <source>
        <dbReference type="SAM" id="MobiDB-lite"/>
    </source>
</evidence>
<dbReference type="KEGG" id="bpg:Bathy02g05690"/>
<accession>K8EAM2</accession>
<sequence>MREEEDKAEAEKKTKSEDTNEEEDKAYNSIKRDEEEEEEDDDDDESTGLLSTSHRREEEDDDEEKKEDDHHNLRRDHHQNQTASSSISATRHIYPNVLEDGDGENENCAVGVPVLADGSIDFNAYERGGGGGGGHERTTRDYARALAESEGNQDVSVLLEDPSSSASPQSSSRNFVELQSYSTGLFDCALDPLNFLKNFLCVPWGVGEYARDTAQGECFPTALSISMGNLLLNNLCFPMGCFATGSCIHSSNAVAEHRLGIFDKTDLATALCCAPCVVSRMQREISARKALGVMPSREELMLRFPNNEFDDWDGGGLSYHHGGSARGGNHHLNRSDFIPPRRVVRMVHRRGNMVGRM</sequence>
<dbReference type="GeneID" id="19017684"/>
<protein>
    <recommendedName>
        <fullName evidence="4">PLAC8 family protein</fullName>
    </recommendedName>
</protein>
<evidence type="ECO:0008006" key="4">
    <source>
        <dbReference type="Google" id="ProtNLM"/>
    </source>
</evidence>
<feature type="region of interest" description="Disordered" evidence="1">
    <location>
        <begin position="1"/>
        <end position="90"/>
    </location>
</feature>
<gene>
    <name evidence="2" type="ORF">Bathy02g05690</name>
</gene>
<feature type="region of interest" description="Disordered" evidence="1">
    <location>
        <begin position="151"/>
        <end position="172"/>
    </location>
</feature>
<reference evidence="2 3" key="1">
    <citation type="submission" date="2011-10" db="EMBL/GenBank/DDBJ databases">
        <authorList>
            <person name="Genoscope - CEA"/>
        </authorList>
    </citation>
    <scope>NUCLEOTIDE SEQUENCE [LARGE SCALE GENOMIC DNA]</scope>
    <source>
        <strain evidence="2 3">RCC 1105</strain>
    </source>
</reference>
<evidence type="ECO:0000313" key="2">
    <source>
        <dbReference type="EMBL" id="CCO14892.1"/>
    </source>
</evidence>
<dbReference type="EMBL" id="FO082277">
    <property type="protein sequence ID" value="CCO14892.1"/>
    <property type="molecule type" value="Genomic_DNA"/>
</dbReference>
<feature type="compositionally biased region" description="Polar residues" evidence="1">
    <location>
        <begin position="80"/>
        <end position="89"/>
    </location>
</feature>
<feature type="compositionally biased region" description="Acidic residues" evidence="1">
    <location>
        <begin position="34"/>
        <end position="46"/>
    </location>
</feature>
<evidence type="ECO:0000313" key="3">
    <source>
        <dbReference type="Proteomes" id="UP000198341"/>
    </source>
</evidence>
<dbReference type="AlphaFoldDB" id="K8EAM2"/>
<dbReference type="RefSeq" id="XP_007514652.1">
    <property type="nucleotide sequence ID" value="XM_007514590.1"/>
</dbReference>
<name>K8EAM2_9CHLO</name>
<proteinExistence type="predicted"/>
<feature type="compositionally biased region" description="Basic and acidic residues" evidence="1">
    <location>
        <begin position="1"/>
        <end position="18"/>
    </location>
</feature>
<dbReference type="Proteomes" id="UP000198341">
    <property type="component" value="Chromosome 2"/>
</dbReference>
<organism evidence="2 3">
    <name type="scientific">Bathycoccus prasinos</name>
    <dbReference type="NCBI Taxonomy" id="41875"/>
    <lineage>
        <taxon>Eukaryota</taxon>
        <taxon>Viridiplantae</taxon>
        <taxon>Chlorophyta</taxon>
        <taxon>Mamiellophyceae</taxon>
        <taxon>Mamiellales</taxon>
        <taxon>Bathycoccaceae</taxon>
        <taxon>Bathycoccus</taxon>
    </lineage>
</organism>
<feature type="compositionally biased region" description="Low complexity" evidence="1">
    <location>
        <begin position="162"/>
        <end position="172"/>
    </location>
</feature>